<reference evidence="3 4" key="1">
    <citation type="submission" date="2016-11" db="EMBL/GenBank/DDBJ databases">
        <authorList>
            <person name="Jaros S."/>
            <person name="Januszkiewicz K."/>
            <person name="Wedrychowicz H."/>
        </authorList>
    </citation>
    <scope>NUCLEOTIDE SEQUENCE [LARGE SCALE GENOMIC DNA]</scope>
    <source>
        <strain evidence="3 4">DSM 9297</strain>
    </source>
</reference>
<keyword evidence="4" id="KW-1185">Reference proteome</keyword>
<feature type="region of interest" description="Disordered" evidence="2">
    <location>
        <begin position="465"/>
        <end position="496"/>
    </location>
</feature>
<dbReference type="STRING" id="43928.SAMN05443636_1580"/>
<feature type="coiled-coil region" evidence="1">
    <location>
        <begin position="189"/>
        <end position="216"/>
    </location>
</feature>
<evidence type="ECO:0000256" key="2">
    <source>
        <dbReference type="SAM" id="MobiDB-lite"/>
    </source>
</evidence>
<gene>
    <name evidence="3" type="ORF">SAMN05443636_1580</name>
</gene>
<accession>A0A1M5PFI5</accession>
<dbReference type="RefSeq" id="WP_073308228.1">
    <property type="nucleotide sequence ID" value="NZ_FQWV01000003.1"/>
</dbReference>
<keyword evidence="1" id="KW-0175">Coiled coil</keyword>
<evidence type="ECO:0000256" key="1">
    <source>
        <dbReference type="SAM" id="Coils"/>
    </source>
</evidence>
<feature type="region of interest" description="Disordered" evidence="2">
    <location>
        <begin position="571"/>
        <end position="594"/>
    </location>
</feature>
<feature type="compositionally biased region" description="Basic and acidic residues" evidence="2">
    <location>
        <begin position="1"/>
        <end position="23"/>
    </location>
</feature>
<dbReference type="Proteomes" id="UP000184357">
    <property type="component" value="Unassembled WGS sequence"/>
</dbReference>
<name>A0A1M5PFI5_9EURY</name>
<sequence length="2162" mass="230466">MTDIGTLRERYAAASEDARRASTDRSQLLTSLEAVQRHFDAARRGEPLDGTDEVVSELETLAAGWRHERSELAAVGLTAEEPRFRKFGVETPQELPGPLQEAFDAGAGQRFEDVMSPIEDAVAGGGDDFEPLETVVADLERAFEDRDRAAFEAATAALVEGFEKRGVETRADLLKLLEAERGPFVGEALLRLGTDRDALESELDALTKAIVDADSAAYASARLPFDRAGRALDAFARRRRADLGDVTADLVATYPSGHDDEHPALDHENPVLLTPTRLETRFSRRTDGNGDPVSEPPRYELLVRVYPDDLHVDTHERALTAAEVDGGTRFWAQVWWASHTGSADELQANLPADRLETVDLSDFPTDPAERHAAVLERAWTRLEERFGAERAAWVKRAMAPDDAATLLAGPPENGHVADADPAAFEAAQADRREAVDRRPGSWTRPPRARLLPDQWIAFAETDGDEVTATSGPVQRPLSIGPDPGALQSSVETADDHDAMRSGEIEWVFDYETAEDVGMVLRIPLTQAQRDAGVDRLTVLGVSTARDATAGAIALADLLEGHRYTDGLELLERGTPTNDTRDDPAGTTPSGGLTPFERQCVQEPVAASDADADAARLADLLGLDPAVVGTDRAFVLDRVPGADGRTAATAGAANAALWSATWGYYVPHLLAPRNWAENVYQRRQLLQWLEDYRRHFVSYVRAGGPAPPLRVGDQPYGVLPTTAYDDWQPVSALAATPETDVPTNAGDFQYERYADDDVSAHLDGLLDAVRPHFESALGQVPTAGDAGDPNLIASDLLSMAGTSYGYRLREFLGSDAMATIHEGSAVESAVGDARAATAAQLQSASSWGHVPRIGDLLARQDADVVEVPTVDDDLSEVLHALRTTRHDGLRAGPPGVDEGLDLDIGDGLGAWLLTLFDNDDDSVAATLCYDAILQEYRLARVRLADHYENWAQRYEAGAAWTDGPWSLVPEPQTYDDGDLTMWDALEDQVPKPLAGHPDAESDWRIGDILREIPAVDRPFAELIDGFRTLEDADPAVAEQAVSETLDLASHRFDAWQTSLATRRLEGMRNAGSEGVYVGAYGYVEDLRPESGDRSTGYVHAPSIDQATAAAVLRSVHDAETDEYGDLFAVDLSSDRVRDALDLLEGVRAGHSLGELLGTRFERALHEDHPDVELDQYVYAFRALAPLVEGSIDRQGMSESDAVAERETVDGVTLHDLWREDAIPWGQQVGRSEMDPLPDPSTAADQAAYDAITAELDAIGTALDSVSDLLAVESVYQLVQNNPERAGSALDALSRGGSVDEVEVARTPRTGTSCTHRVAALLDAEADESAWAPGQSPRAAAEPALEDWVGTFLGDPARVVCRAAYRPDTDDTDESGASDSGTASGGGGSTTGNGEESEPTWRVVAVRLSQLDLAALDVVSLVEGDEGAWASELEGRIAHYLRQSREDVPADGEIRLSFEAPAAWPDAAALGADPDQDVGFDELLEVAKTVGSVVSGGRPLDAQDLAPPGQATAEGQVVGDLDERADAAVSTFEGAVETLGVQSAVLAVDEGTGDRAVGDLLALTEAIEAIPTAPVRTASERVAEVESDDLRTELDALAGAVAGDHVRFARTERGEIRLDPERPVLRGLADPDLEKIEVVTRANGRRLQATTGRIAGNGRVRAGLDVEQLSPGDRLEIEVSDGRGWSETVAATVATDPERHSVAGPALLALGAADDALVTVADAAALAAAAGDALADGVVDAAIADFETPPWTAQAEADLAAVREVPGASLPGLQDPGGWQRVAPVLAAVGEEPVTADHVTNAKLTSSVPTESALESLLDALADGLDVVDLGIDAAGREPQRAYVAAALEAVREALLTCADFGVQGCVPVTATGSDESDLADLARQADSVYEEVADTLATATDHRDRGDAETEPAAYVDCLETLFGEAFTVLVPFEPTNPGEVRKSLAPAHSESLQGGDPLAVERWFDRVSRVRDELATFGRALTYGETLGARSPADGPRFRVGQFPYGAGDPWVGLPDAWDGEHPSGRLSVAADVRGGQSGPRYVGLFVDEFVETVPTETETTGLTFHYDRPSQQAPQSMLLAVPPTDADWSVSTLADVVRESVDLAKLRTVDRDALDAGGQLLPALAFATNESADPAGPDTASIDPADLMPDWWQVAGFGGGD</sequence>
<dbReference type="EMBL" id="FQWV01000003">
    <property type="protein sequence ID" value="SHH00510.1"/>
    <property type="molecule type" value="Genomic_DNA"/>
</dbReference>
<protein>
    <submittedName>
        <fullName evidence="3">Uncharacterized protein</fullName>
    </submittedName>
</protein>
<dbReference type="OrthoDB" id="351219at2157"/>
<proteinExistence type="predicted"/>
<evidence type="ECO:0000313" key="3">
    <source>
        <dbReference type="EMBL" id="SHH00510.1"/>
    </source>
</evidence>
<feature type="region of interest" description="Disordered" evidence="2">
    <location>
        <begin position="1"/>
        <end position="25"/>
    </location>
</feature>
<evidence type="ECO:0000313" key="4">
    <source>
        <dbReference type="Proteomes" id="UP000184357"/>
    </source>
</evidence>
<feature type="region of interest" description="Disordered" evidence="2">
    <location>
        <begin position="1365"/>
        <end position="1397"/>
    </location>
</feature>
<organism evidence="3 4">
    <name type="scientific">Halobaculum gomorrense</name>
    <dbReference type="NCBI Taxonomy" id="43928"/>
    <lineage>
        <taxon>Archaea</taxon>
        <taxon>Methanobacteriati</taxon>
        <taxon>Methanobacteriota</taxon>
        <taxon>Stenosarchaea group</taxon>
        <taxon>Halobacteria</taxon>
        <taxon>Halobacteriales</taxon>
        <taxon>Haloferacaceae</taxon>
        <taxon>Halobaculum</taxon>
    </lineage>
</organism>